<dbReference type="Gene3D" id="3.20.20.70">
    <property type="entry name" value="Aldolase class I"/>
    <property type="match status" value="1"/>
</dbReference>
<keyword evidence="4" id="KW-0285">Flavoprotein</keyword>
<sequence>MPQLPDPIAALGPVLVAPMAGGPSTPALVVAAARAGAFAQLAGGYLTADALRAQIDEVRAAGVEAFGVNLFVPNPHPIAVADYAAYADRIRAEAGDDLPPLREDDDAWGAKLALVIEARVPVVSWTFGLPDAASLAALADAGIAVLQTVTSVAEARAAEAAGVDALVVQGWGAGGHSGVWAQGALPEERPLAELVAAVRAASSLPIVAAGGVVRREQVRALLAAGADAVAVGTAVLRAREAGTGATHRAALADPAFERTALTRAFTGRPARALVNAFLERHDAHAPAGYPAIHHLTRPMRAAAAAAGEASRLHLWAGEGWREAREAPIAEILADLAP</sequence>
<proteinExistence type="inferred from homology"/>
<evidence type="ECO:0000256" key="8">
    <source>
        <dbReference type="ARBA" id="ARBA00031155"/>
    </source>
</evidence>
<comment type="caution">
    <text evidence="10">The sequence shown here is derived from an EMBL/GenBank/DDBJ whole genome shotgun (WGS) entry which is preliminary data.</text>
</comment>
<dbReference type="SUPFAM" id="SSF51412">
    <property type="entry name" value="Inosine monophosphate dehydrogenase (IMPDH)"/>
    <property type="match status" value="1"/>
</dbReference>
<gene>
    <name evidence="10" type="ORF">GCM10010968_16760</name>
</gene>
<evidence type="ECO:0000313" key="11">
    <source>
        <dbReference type="Proteomes" id="UP000626982"/>
    </source>
</evidence>
<dbReference type="Proteomes" id="UP000626982">
    <property type="component" value="Unassembled WGS sequence"/>
</dbReference>
<comment type="cofactor">
    <cofactor evidence="1">
        <name>FMN</name>
        <dbReference type="ChEBI" id="CHEBI:58210"/>
    </cofactor>
</comment>
<evidence type="ECO:0000256" key="4">
    <source>
        <dbReference type="ARBA" id="ARBA00022630"/>
    </source>
</evidence>
<evidence type="ECO:0000256" key="2">
    <source>
        <dbReference type="ARBA" id="ARBA00009881"/>
    </source>
</evidence>
<evidence type="ECO:0000256" key="7">
    <source>
        <dbReference type="ARBA" id="ARBA00023033"/>
    </source>
</evidence>
<dbReference type="InterPro" id="IPR013785">
    <property type="entry name" value="Aldolase_TIM"/>
</dbReference>
<dbReference type="Pfam" id="PF03060">
    <property type="entry name" value="NMO"/>
    <property type="match status" value="1"/>
</dbReference>
<comment type="similarity">
    <text evidence="2">Belongs to the nitronate monooxygenase family. NMO class I subfamily.</text>
</comment>
<accession>A0ABQ2KLD4</accession>
<keyword evidence="7" id="KW-0503">Monooxygenase</keyword>
<comment type="catalytic activity">
    <reaction evidence="9">
        <text>3 propionate 3-nitronate + 3 O2 + H2O = 3 3-oxopropanoate + 2 nitrate + nitrite + H2O2 + 3 H(+)</text>
        <dbReference type="Rhea" id="RHEA:57332"/>
        <dbReference type="ChEBI" id="CHEBI:15377"/>
        <dbReference type="ChEBI" id="CHEBI:15378"/>
        <dbReference type="ChEBI" id="CHEBI:15379"/>
        <dbReference type="ChEBI" id="CHEBI:16240"/>
        <dbReference type="ChEBI" id="CHEBI:16301"/>
        <dbReference type="ChEBI" id="CHEBI:17632"/>
        <dbReference type="ChEBI" id="CHEBI:33190"/>
        <dbReference type="ChEBI" id="CHEBI:136067"/>
    </reaction>
</comment>
<organism evidence="10 11">
    <name type="scientific">Agrococcus terreus</name>
    <dbReference type="NCBI Taxonomy" id="574649"/>
    <lineage>
        <taxon>Bacteria</taxon>
        <taxon>Bacillati</taxon>
        <taxon>Actinomycetota</taxon>
        <taxon>Actinomycetes</taxon>
        <taxon>Micrococcales</taxon>
        <taxon>Microbacteriaceae</taxon>
        <taxon>Agrococcus</taxon>
    </lineage>
</organism>
<dbReference type="CDD" id="cd04730">
    <property type="entry name" value="NPD_like"/>
    <property type="match status" value="1"/>
</dbReference>
<reference evidence="11" key="1">
    <citation type="journal article" date="2019" name="Int. J. Syst. Evol. Microbiol.">
        <title>The Global Catalogue of Microorganisms (GCM) 10K type strain sequencing project: providing services to taxonomists for standard genome sequencing and annotation.</title>
        <authorList>
            <consortium name="The Broad Institute Genomics Platform"/>
            <consortium name="The Broad Institute Genome Sequencing Center for Infectious Disease"/>
            <person name="Wu L."/>
            <person name="Ma J."/>
        </authorList>
    </citation>
    <scope>NUCLEOTIDE SEQUENCE [LARGE SCALE GENOMIC DNA]</scope>
    <source>
        <strain evidence="11">CGMCC 1.6960</strain>
    </source>
</reference>
<evidence type="ECO:0000256" key="6">
    <source>
        <dbReference type="ARBA" id="ARBA00023002"/>
    </source>
</evidence>
<dbReference type="InterPro" id="IPR004136">
    <property type="entry name" value="NMO"/>
</dbReference>
<dbReference type="PANTHER" id="PTHR42747:SF3">
    <property type="entry name" value="NITRONATE MONOOXYGENASE-RELATED"/>
    <property type="match status" value="1"/>
</dbReference>
<name>A0ABQ2KLD4_9MICO</name>
<dbReference type="PANTHER" id="PTHR42747">
    <property type="entry name" value="NITRONATE MONOOXYGENASE-RELATED"/>
    <property type="match status" value="1"/>
</dbReference>
<evidence type="ECO:0000256" key="1">
    <source>
        <dbReference type="ARBA" id="ARBA00001917"/>
    </source>
</evidence>
<keyword evidence="11" id="KW-1185">Reference proteome</keyword>
<evidence type="ECO:0000256" key="3">
    <source>
        <dbReference type="ARBA" id="ARBA00022575"/>
    </source>
</evidence>
<evidence type="ECO:0000256" key="9">
    <source>
        <dbReference type="ARBA" id="ARBA00049401"/>
    </source>
</evidence>
<evidence type="ECO:0000313" key="10">
    <source>
        <dbReference type="EMBL" id="GGN84672.1"/>
    </source>
</evidence>
<keyword evidence="3" id="KW-0216">Detoxification</keyword>
<keyword evidence="5" id="KW-0288">FMN</keyword>
<evidence type="ECO:0000256" key="5">
    <source>
        <dbReference type="ARBA" id="ARBA00022643"/>
    </source>
</evidence>
<dbReference type="EMBL" id="BMLM01000001">
    <property type="protein sequence ID" value="GGN84672.1"/>
    <property type="molecule type" value="Genomic_DNA"/>
</dbReference>
<keyword evidence="6" id="KW-0560">Oxidoreductase</keyword>
<dbReference type="RefSeq" id="WP_188717715.1">
    <property type="nucleotide sequence ID" value="NZ_BAABBD010000002.1"/>
</dbReference>
<protein>
    <recommendedName>
        <fullName evidence="8">Propionate 3-nitronate monooxygenase</fullName>
    </recommendedName>
</protein>